<evidence type="ECO:0000256" key="5">
    <source>
        <dbReference type="SAM" id="Coils"/>
    </source>
</evidence>
<evidence type="ECO:0000313" key="7">
    <source>
        <dbReference type="EMBL" id="KGR84775.1"/>
    </source>
</evidence>
<dbReference type="EMBL" id="JPVR01000075">
    <property type="protein sequence ID" value="KGR84775.1"/>
    <property type="molecule type" value="Genomic_DNA"/>
</dbReference>
<evidence type="ECO:0000256" key="4">
    <source>
        <dbReference type="ARBA" id="ARBA00023163"/>
    </source>
</evidence>
<dbReference type="InterPro" id="IPR047057">
    <property type="entry name" value="MerR_fam"/>
</dbReference>
<sequence>MDKVLKVADITVKVTNRVSKVWDRPWEISCLKLYFSVNFENFVEVYVNVNGILLPIRKGEMVLKTIQEVAKEFNVSTRTIRYYEELGLLCPHRSSTNQRTFSKKELAKLKLIFRGKRYGFSLEEIKEMVLLFDFDRSGIQQLERTVEYGEQKIQEIESKIAELTQMKHELQQMHGMFSEKLATFKGEMQDE</sequence>
<gene>
    <name evidence="7" type="ORF">CD31_13755</name>
</gene>
<evidence type="ECO:0000313" key="8">
    <source>
        <dbReference type="Proteomes" id="UP000030487"/>
    </source>
</evidence>
<keyword evidence="5" id="KW-0175">Coiled coil</keyword>
<evidence type="ECO:0000259" key="6">
    <source>
        <dbReference type="PROSITE" id="PS50937"/>
    </source>
</evidence>
<dbReference type="SUPFAM" id="SSF46955">
    <property type="entry name" value="Putative DNA-binding domain"/>
    <property type="match status" value="1"/>
</dbReference>
<dbReference type="PANTHER" id="PTHR30204">
    <property type="entry name" value="REDOX-CYCLING DRUG-SENSING TRANSCRIPTIONAL ACTIVATOR SOXR"/>
    <property type="match status" value="1"/>
</dbReference>
<name>A0ABR4XYK3_9BACI</name>
<dbReference type="InterPro" id="IPR000551">
    <property type="entry name" value="MerR-type_HTH_dom"/>
</dbReference>
<keyword evidence="2" id="KW-0805">Transcription regulation</keyword>
<dbReference type="SMART" id="SM00422">
    <property type="entry name" value="HTH_MERR"/>
    <property type="match status" value="1"/>
</dbReference>
<keyword evidence="1" id="KW-0678">Repressor</keyword>
<dbReference type="PRINTS" id="PR00040">
    <property type="entry name" value="HTHMERR"/>
</dbReference>
<evidence type="ECO:0000256" key="2">
    <source>
        <dbReference type="ARBA" id="ARBA00023015"/>
    </source>
</evidence>
<dbReference type="Gene3D" id="1.10.1660.10">
    <property type="match status" value="1"/>
</dbReference>
<accession>A0ABR4XYK3</accession>
<dbReference type="PANTHER" id="PTHR30204:SF69">
    <property type="entry name" value="MERR-FAMILY TRANSCRIPTIONAL REGULATOR"/>
    <property type="match status" value="1"/>
</dbReference>
<dbReference type="CDD" id="cd04776">
    <property type="entry name" value="HTH_GnyR"/>
    <property type="match status" value="1"/>
</dbReference>
<evidence type="ECO:0000256" key="1">
    <source>
        <dbReference type="ARBA" id="ARBA00022491"/>
    </source>
</evidence>
<protein>
    <submittedName>
        <fullName evidence="7">Mercuric resistance operon regulatory protein</fullName>
    </submittedName>
</protein>
<feature type="domain" description="HTH merR-type" evidence="6">
    <location>
        <begin position="65"/>
        <end position="131"/>
    </location>
</feature>
<dbReference type="Proteomes" id="UP000030487">
    <property type="component" value="Unassembled WGS sequence"/>
</dbReference>
<feature type="coiled-coil region" evidence="5">
    <location>
        <begin position="139"/>
        <end position="173"/>
    </location>
</feature>
<organism evidence="7 8">
    <name type="scientific">Lysinibacillus boronitolerans JCM 21713 = 10a = NBRC 103108</name>
    <dbReference type="NCBI Taxonomy" id="1294264"/>
    <lineage>
        <taxon>Bacteria</taxon>
        <taxon>Bacillati</taxon>
        <taxon>Bacillota</taxon>
        <taxon>Bacilli</taxon>
        <taxon>Bacillales</taxon>
        <taxon>Bacillaceae</taxon>
        <taxon>Lysinibacillus</taxon>
    </lineage>
</organism>
<keyword evidence="3" id="KW-0238">DNA-binding</keyword>
<comment type="caution">
    <text evidence="7">The sequence shown here is derived from an EMBL/GenBank/DDBJ whole genome shotgun (WGS) entry which is preliminary data.</text>
</comment>
<proteinExistence type="predicted"/>
<keyword evidence="4" id="KW-0804">Transcription</keyword>
<dbReference type="PROSITE" id="PS50937">
    <property type="entry name" value="HTH_MERR_2"/>
    <property type="match status" value="1"/>
</dbReference>
<reference evidence="7 8" key="1">
    <citation type="submission" date="2014-02" db="EMBL/GenBank/DDBJ databases">
        <title>Draft genome sequence of Lysinibacillus boronitolerans NBRC 103108.</title>
        <authorList>
            <person name="Zhang F."/>
            <person name="Wang G."/>
            <person name="Zhang L."/>
        </authorList>
    </citation>
    <scope>NUCLEOTIDE SEQUENCE [LARGE SCALE GENOMIC DNA]</scope>
    <source>
        <strain evidence="7 8">NBRC 103108</strain>
    </source>
</reference>
<dbReference type="InterPro" id="IPR009061">
    <property type="entry name" value="DNA-bd_dom_put_sf"/>
</dbReference>
<dbReference type="Pfam" id="PF13411">
    <property type="entry name" value="MerR_1"/>
    <property type="match status" value="1"/>
</dbReference>
<evidence type="ECO:0000256" key="3">
    <source>
        <dbReference type="ARBA" id="ARBA00023125"/>
    </source>
</evidence>
<keyword evidence="8" id="KW-1185">Reference proteome</keyword>